<dbReference type="Proteomes" id="UP000008225">
    <property type="component" value="Chromosome 1"/>
</dbReference>
<proteinExistence type="predicted"/>
<evidence type="ECO:0000313" key="2">
    <source>
        <dbReference type="Proteomes" id="UP000008225"/>
    </source>
</evidence>
<dbReference type="PANTHER" id="PTHR12138:SF162">
    <property type="entry name" value="CHROMOSOME UNDETERMINED SCAFFOLD_275, WHOLE GENOME SHOTGUN SEQUENCE"/>
    <property type="match status" value="1"/>
</dbReference>
<dbReference type="GeneTree" id="ENSGT01120000271815"/>
<keyword evidence="2" id="KW-1185">Reference proteome</keyword>
<reference evidence="1" key="3">
    <citation type="submission" date="2025-09" db="UniProtKB">
        <authorList>
            <consortium name="Ensembl"/>
        </authorList>
    </citation>
    <scope>IDENTIFICATION</scope>
</reference>
<name>A0A8I3W7D8_CALJA</name>
<evidence type="ECO:0000313" key="1">
    <source>
        <dbReference type="Ensembl" id="ENSCJAP00000083014.1"/>
    </source>
</evidence>
<reference evidence="1 2" key="1">
    <citation type="submission" date="2009-03" db="EMBL/GenBank/DDBJ databases">
        <authorList>
            <person name="Warren W."/>
            <person name="Ye L."/>
            <person name="Minx P."/>
            <person name="Worley K."/>
            <person name="Gibbs R."/>
            <person name="Wilson R.K."/>
        </authorList>
    </citation>
    <scope>NUCLEOTIDE SEQUENCE [LARGE SCALE GENOMIC DNA]</scope>
</reference>
<dbReference type="PRINTS" id="PR02045">
    <property type="entry name" value="F138DOMAIN"/>
</dbReference>
<protein>
    <submittedName>
        <fullName evidence="1">Uncharacterized protein</fullName>
    </submittedName>
</protein>
<dbReference type="Ensembl" id="ENSCJAT00000117675.1">
    <property type="protein sequence ID" value="ENSCJAP00000083014.1"/>
    <property type="gene ID" value="ENSCJAG00000075877.1"/>
</dbReference>
<accession>A0A8I3W7D8</accession>
<sequence length="112" mass="11891">MDVCIFFKTEKKKKNKESCFVTQAGVQWLDDGLLQPLPSGSSNSPASASEVVGITGVHQHAWLNFVSLVETGFHYVDQAGLKLLASSHPSTDLASQSAGITGVSHLPTSDCC</sequence>
<reference evidence="1" key="2">
    <citation type="submission" date="2025-08" db="UniProtKB">
        <authorList>
            <consortium name="Ensembl"/>
        </authorList>
    </citation>
    <scope>IDENTIFICATION</scope>
</reference>
<dbReference type="PANTHER" id="PTHR12138">
    <property type="entry name" value="PRIMATE-EXPANDED PROTEIN FAMILY"/>
    <property type="match status" value="1"/>
</dbReference>
<organism evidence="1 2">
    <name type="scientific">Callithrix jacchus</name>
    <name type="common">White-tufted-ear marmoset</name>
    <name type="synonym">Simia Jacchus</name>
    <dbReference type="NCBI Taxonomy" id="9483"/>
    <lineage>
        <taxon>Eukaryota</taxon>
        <taxon>Metazoa</taxon>
        <taxon>Chordata</taxon>
        <taxon>Craniata</taxon>
        <taxon>Vertebrata</taxon>
        <taxon>Euteleostomi</taxon>
        <taxon>Mammalia</taxon>
        <taxon>Eutheria</taxon>
        <taxon>Euarchontoglires</taxon>
        <taxon>Primates</taxon>
        <taxon>Haplorrhini</taxon>
        <taxon>Platyrrhini</taxon>
        <taxon>Cebidae</taxon>
        <taxon>Callitrichinae</taxon>
        <taxon>Callithrix</taxon>
        <taxon>Callithrix</taxon>
    </lineage>
</organism>
<dbReference type="AlphaFoldDB" id="A0A8I3W7D8"/>